<reference evidence="2" key="2">
    <citation type="journal article" date="2021" name="PeerJ">
        <title>Extensive microbial diversity within the chicken gut microbiome revealed by metagenomics and culture.</title>
        <authorList>
            <person name="Gilroy R."/>
            <person name="Ravi A."/>
            <person name="Getino M."/>
            <person name="Pursley I."/>
            <person name="Horton D.L."/>
            <person name="Alikhan N.F."/>
            <person name="Baker D."/>
            <person name="Gharbi K."/>
            <person name="Hall N."/>
            <person name="Watson M."/>
            <person name="Adriaenssens E.M."/>
            <person name="Foster-Nyarko E."/>
            <person name="Jarju S."/>
            <person name="Secka A."/>
            <person name="Antonio M."/>
            <person name="Oren A."/>
            <person name="Chaudhuri R.R."/>
            <person name="La Ragione R."/>
            <person name="Hildebrand F."/>
            <person name="Pallen M.J."/>
        </authorList>
    </citation>
    <scope>NUCLEOTIDE SEQUENCE</scope>
    <source>
        <strain evidence="2">11159</strain>
    </source>
</reference>
<accession>A0A9D9GXP3</accession>
<dbReference type="InterPro" id="IPR006059">
    <property type="entry name" value="SBP"/>
</dbReference>
<reference evidence="2" key="1">
    <citation type="submission" date="2020-10" db="EMBL/GenBank/DDBJ databases">
        <authorList>
            <person name="Gilroy R."/>
        </authorList>
    </citation>
    <scope>NUCLEOTIDE SEQUENCE</scope>
    <source>
        <strain evidence="2">11159</strain>
    </source>
</reference>
<organism evidence="2 3">
    <name type="scientific">Candidatus Onthovivens merdipullorum</name>
    <dbReference type="NCBI Taxonomy" id="2840889"/>
    <lineage>
        <taxon>Bacteria</taxon>
        <taxon>Bacillati</taxon>
        <taxon>Bacillota</taxon>
        <taxon>Bacilli</taxon>
        <taxon>Bacillales</taxon>
        <taxon>Candidatus Onthovivens</taxon>
    </lineage>
</organism>
<dbReference type="PROSITE" id="PS51257">
    <property type="entry name" value="PROKAR_LIPOPROTEIN"/>
    <property type="match status" value="1"/>
</dbReference>
<dbReference type="PANTHER" id="PTHR43649">
    <property type="entry name" value="ARABINOSE-BINDING PROTEIN-RELATED"/>
    <property type="match status" value="1"/>
</dbReference>
<dbReference type="PANTHER" id="PTHR43649:SF12">
    <property type="entry name" value="DIACETYLCHITOBIOSE BINDING PROTEIN DASA"/>
    <property type="match status" value="1"/>
</dbReference>
<feature type="chain" id="PRO_5039315329" evidence="1">
    <location>
        <begin position="25"/>
        <end position="553"/>
    </location>
</feature>
<protein>
    <submittedName>
        <fullName evidence="2">Extracellular solute-binding protein</fullName>
    </submittedName>
</protein>
<dbReference type="EMBL" id="JADIMY010000119">
    <property type="protein sequence ID" value="MBO8428122.1"/>
    <property type="molecule type" value="Genomic_DNA"/>
</dbReference>
<feature type="signal peptide" evidence="1">
    <location>
        <begin position="1"/>
        <end position="24"/>
    </location>
</feature>
<evidence type="ECO:0000313" key="2">
    <source>
        <dbReference type="EMBL" id="MBO8428122.1"/>
    </source>
</evidence>
<evidence type="ECO:0000256" key="1">
    <source>
        <dbReference type="SAM" id="SignalP"/>
    </source>
</evidence>
<proteinExistence type="predicted"/>
<dbReference type="Pfam" id="PF01547">
    <property type="entry name" value="SBP_bac_1"/>
    <property type="match status" value="1"/>
</dbReference>
<evidence type="ECO:0000313" key="3">
    <source>
        <dbReference type="Proteomes" id="UP000823613"/>
    </source>
</evidence>
<comment type="caution">
    <text evidence="2">The sequence shown here is derived from an EMBL/GenBank/DDBJ whole genome shotgun (WGS) entry which is preliminary data.</text>
</comment>
<dbReference type="AlphaFoldDB" id="A0A9D9GXP3"/>
<keyword evidence="1" id="KW-0732">Signal</keyword>
<sequence>MKKFLGSLSSVILLSGLLTSCGGAIDPNPDWTIDVSSTKSEITLNTYFPAFGQTNDKVQNGYIATHLKDITGYDVIYNQTSESNADTQVQAMLTGKEAVDVLKISPTLFNNYVTDGYFTDLTEGIEKYAPNLNTLCEITDEQWEAVTYNDKIYAIPEVGHSTMVNVGLVWNMDHLHEVGINKIPETISEFDTAIRALQSHFGPGNANYHAFGLAGTNADANPLTASFDVPKNWFENENGELENALFSDEMENYLNYMHEIATLGVLANGWSTQLEANIVNNFVLGSCSVANLSYWNVTNLRESMIASYRGFPTNVVSENQKRNYVYGENEHEYGIASSDALVQWRVFLKGDGTHGTNVQEKGVARDSHGISYYIVVPVASAKRAAYALDWINLKNTEEATRLVCAGEEGVHYEYTNSDDPDAVKLQTSVGEEDEYIKLIQPTFNNDISGMSQYQTGVNPSVARKWWPASEKGFNAWECLVTDESQLILDPFAVHPILENFAKVDLLAQNYVITQLQNIINKGGDTLENARSTYLSRYWQDDVKNEVNNWYKNK</sequence>
<dbReference type="Gene3D" id="3.40.190.10">
    <property type="entry name" value="Periplasmic binding protein-like II"/>
    <property type="match status" value="1"/>
</dbReference>
<name>A0A9D9GXP3_9BACL</name>
<dbReference type="SUPFAM" id="SSF53850">
    <property type="entry name" value="Periplasmic binding protein-like II"/>
    <property type="match status" value="1"/>
</dbReference>
<dbReference type="InterPro" id="IPR050490">
    <property type="entry name" value="Bact_solute-bd_prot1"/>
</dbReference>
<gene>
    <name evidence="2" type="ORF">IAC58_06240</name>
</gene>
<dbReference type="Proteomes" id="UP000823613">
    <property type="component" value="Unassembled WGS sequence"/>
</dbReference>